<name>A0ABQ9G0R2_9NEOP</name>
<feature type="compositionally biased region" description="Basic and acidic residues" evidence="1">
    <location>
        <begin position="281"/>
        <end position="295"/>
    </location>
</feature>
<keyword evidence="3" id="KW-1185">Reference proteome</keyword>
<evidence type="ECO:0000313" key="2">
    <source>
        <dbReference type="EMBL" id="KAJ8866074.1"/>
    </source>
</evidence>
<feature type="region of interest" description="Disordered" evidence="1">
    <location>
        <begin position="246"/>
        <end position="295"/>
    </location>
</feature>
<protein>
    <submittedName>
        <fullName evidence="2">Uncharacterized protein</fullName>
    </submittedName>
</protein>
<accession>A0ABQ9G0R2</accession>
<comment type="caution">
    <text evidence="2">The sequence shown here is derived from an EMBL/GenBank/DDBJ whole genome shotgun (WGS) entry which is preliminary data.</text>
</comment>
<gene>
    <name evidence="2" type="ORF">PR048_033598</name>
</gene>
<reference evidence="2 3" key="1">
    <citation type="submission" date="2023-02" db="EMBL/GenBank/DDBJ databases">
        <title>LHISI_Scaffold_Assembly.</title>
        <authorList>
            <person name="Stuart O.P."/>
            <person name="Cleave R."/>
            <person name="Magrath M.J.L."/>
            <person name="Mikheyev A.S."/>
        </authorList>
    </citation>
    <scope>NUCLEOTIDE SEQUENCE [LARGE SCALE GENOMIC DNA]</scope>
    <source>
        <strain evidence="2">Daus_M_001</strain>
        <tissue evidence="2">Leg muscle</tissue>
    </source>
</reference>
<dbReference type="EMBL" id="JARBHB010000017">
    <property type="protein sequence ID" value="KAJ8866074.1"/>
    <property type="molecule type" value="Genomic_DNA"/>
</dbReference>
<proteinExistence type="predicted"/>
<dbReference type="Proteomes" id="UP001159363">
    <property type="component" value="Chromosome 16"/>
</dbReference>
<sequence length="469" mass="51799">MREKRDECGATPECQGGGNGIPSLLFCRCAYLHGIIGAAVAERLDCSPPTEANRVQSPAGSRQDFSKRESFQTIPLVSGYIENIYKASLHGGYWLLLRATRIYSTEQAPAYLATLHHMALEGGPYRIISAAGDADTRTSCSTVDASSGCFILIGYSSSHRSVVKTALSIYPNKIPRPSHQLNWPKGIKAARGKKGWQGGRRHGGNTARLARRSDEALEVRVSVARIAPSLLDLGCMHSTIKEIKQAGFEPRASRTPDRERTNRLRHGRSARGGGSGRSLRRPADQRHRLARFPHEKIRSDPARWLDHSTPTKASRVRFPAGPLLDSHVWESCRTMRLAGGLSRESPASPRPGIPALIHNHLASPSSALKTTMLKKCSLYRKPIYPKLMLQTRPPIAYGTRILGFESRMAGWKSLKNNGGGWREAVGSAQESSLQPSPGQRCQRFIYALRVGWTRASSQGQEERERYGRH</sequence>
<feature type="compositionally biased region" description="Basic and acidic residues" evidence="1">
    <location>
        <begin position="251"/>
        <end position="262"/>
    </location>
</feature>
<organism evidence="2 3">
    <name type="scientific">Dryococelus australis</name>
    <dbReference type="NCBI Taxonomy" id="614101"/>
    <lineage>
        <taxon>Eukaryota</taxon>
        <taxon>Metazoa</taxon>
        <taxon>Ecdysozoa</taxon>
        <taxon>Arthropoda</taxon>
        <taxon>Hexapoda</taxon>
        <taxon>Insecta</taxon>
        <taxon>Pterygota</taxon>
        <taxon>Neoptera</taxon>
        <taxon>Polyneoptera</taxon>
        <taxon>Phasmatodea</taxon>
        <taxon>Verophasmatodea</taxon>
        <taxon>Anareolatae</taxon>
        <taxon>Phasmatidae</taxon>
        <taxon>Eurycanthinae</taxon>
        <taxon>Dryococelus</taxon>
    </lineage>
</organism>
<evidence type="ECO:0000256" key="1">
    <source>
        <dbReference type="SAM" id="MobiDB-lite"/>
    </source>
</evidence>
<evidence type="ECO:0000313" key="3">
    <source>
        <dbReference type="Proteomes" id="UP001159363"/>
    </source>
</evidence>